<keyword evidence="2" id="KW-1185">Reference proteome</keyword>
<dbReference type="AlphaFoldDB" id="A0A0R2EN03"/>
<comment type="caution">
    <text evidence="1">The sequence shown here is derived from an EMBL/GenBank/DDBJ whole genome shotgun (WGS) entry which is preliminary data.</text>
</comment>
<accession>A0A0R2EN03</accession>
<proteinExistence type="predicted"/>
<evidence type="ECO:0000313" key="2">
    <source>
        <dbReference type="Proteomes" id="UP000051442"/>
    </source>
</evidence>
<evidence type="ECO:0008006" key="3">
    <source>
        <dbReference type="Google" id="ProtNLM"/>
    </source>
</evidence>
<protein>
    <recommendedName>
        <fullName evidence="3">DUF3800 domain-containing protein</fullName>
    </recommendedName>
</protein>
<dbReference type="Proteomes" id="UP000051442">
    <property type="component" value="Unassembled WGS sequence"/>
</dbReference>
<dbReference type="InterPro" id="IPR024524">
    <property type="entry name" value="DUF3800"/>
</dbReference>
<evidence type="ECO:0000313" key="1">
    <source>
        <dbReference type="EMBL" id="KRN17807.1"/>
    </source>
</evidence>
<dbReference type="RefSeq" id="WP_057152355.1">
    <property type="nucleotide sequence ID" value="NZ_AYZM01000171.1"/>
</dbReference>
<name>A0A0R2EN03_9LACO</name>
<sequence>MSILYIDEAGTPQKRVIPKTDPNDGNPNYFIMCGLLVDNEELESLFTDYTNIKKLYLKDTQIELKSNLKKLSFRQELESAQDRAALKASLQSDVYHLIASSNVKLFGAQINKVDLFGRQIVESKDDVYQLGFETILTELATFINTTRHSSKIITMIDSMGKTHDRKIYNSYQDALNSKAENLKVFNRTNFSPTINFADSEFTFGLQLVDFTVGALWRAVEHQDKEWSTLIKKNFPQNNSGEIFDYSYCFCGS</sequence>
<dbReference type="PATRIC" id="fig|1423804.4.peg.2739"/>
<dbReference type="OrthoDB" id="2216921at2"/>
<dbReference type="Pfam" id="PF12686">
    <property type="entry name" value="DUF3800"/>
    <property type="match status" value="1"/>
</dbReference>
<organism evidence="1 2">
    <name type="scientific">Secundilactobacillus similis DSM 23365 = JCM 2765</name>
    <dbReference type="NCBI Taxonomy" id="1423804"/>
    <lineage>
        <taxon>Bacteria</taxon>
        <taxon>Bacillati</taxon>
        <taxon>Bacillota</taxon>
        <taxon>Bacilli</taxon>
        <taxon>Lactobacillales</taxon>
        <taxon>Lactobacillaceae</taxon>
        <taxon>Secundilactobacillus</taxon>
    </lineage>
</organism>
<reference evidence="1 2" key="1">
    <citation type="journal article" date="2015" name="Genome Announc.">
        <title>Expanding the biotechnology potential of lactobacilli through comparative genomics of 213 strains and associated genera.</title>
        <authorList>
            <person name="Sun Z."/>
            <person name="Harris H.M."/>
            <person name="McCann A."/>
            <person name="Guo C."/>
            <person name="Argimon S."/>
            <person name="Zhang W."/>
            <person name="Yang X."/>
            <person name="Jeffery I.B."/>
            <person name="Cooney J.C."/>
            <person name="Kagawa T.F."/>
            <person name="Liu W."/>
            <person name="Song Y."/>
            <person name="Salvetti E."/>
            <person name="Wrobel A."/>
            <person name="Rasinkangas P."/>
            <person name="Parkhill J."/>
            <person name="Rea M.C."/>
            <person name="O'Sullivan O."/>
            <person name="Ritari J."/>
            <person name="Douillard F.P."/>
            <person name="Paul Ross R."/>
            <person name="Yang R."/>
            <person name="Briner A.E."/>
            <person name="Felis G.E."/>
            <person name="de Vos W.M."/>
            <person name="Barrangou R."/>
            <person name="Klaenhammer T.R."/>
            <person name="Caufield P.W."/>
            <person name="Cui Y."/>
            <person name="Zhang H."/>
            <person name="O'Toole P.W."/>
        </authorList>
    </citation>
    <scope>NUCLEOTIDE SEQUENCE [LARGE SCALE GENOMIC DNA]</scope>
    <source>
        <strain evidence="1 2">DSM 23365</strain>
    </source>
</reference>
<dbReference type="EMBL" id="AYZM01000171">
    <property type="protein sequence ID" value="KRN17807.1"/>
    <property type="molecule type" value="Genomic_DNA"/>
</dbReference>
<gene>
    <name evidence="1" type="ORF">FD14_GL002531</name>
</gene>